<evidence type="ECO:0000256" key="5">
    <source>
        <dbReference type="SAM" id="MobiDB-lite"/>
    </source>
</evidence>
<protein>
    <submittedName>
        <fullName evidence="8">Protein kinase domain-containing protein</fullName>
    </submittedName>
</protein>
<dbReference type="SUPFAM" id="SSF56112">
    <property type="entry name" value="Protein kinase-like (PK-like)"/>
    <property type="match status" value="1"/>
</dbReference>
<keyword evidence="4" id="KW-0067">ATP-binding</keyword>
<name>A0A0N4ZYT7_PARTI</name>
<feature type="region of interest" description="Disordered" evidence="5">
    <location>
        <begin position="406"/>
        <end position="450"/>
    </location>
</feature>
<dbReference type="Gene3D" id="1.10.510.10">
    <property type="entry name" value="Transferase(Phosphotransferase) domain 1"/>
    <property type="match status" value="1"/>
</dbReference>
<organism evidence="7 8">
    <name type="scientific">Parastrongyloides trichosuri</name>
    <name type="common">Possum-specific nematode worm</name>
    <dbReference type="NCBI Taxonomy" id="131310"/>
    <lineage>
        <taxon>Eukaryota</taxon>
        <taxon>Metazoa</taxon>
        <taxon>Ecdysozoa</taxon>
        <taxon>Nematoda</taxon>
        <taxon>Chromadorea</taxon>
        <taxon>Rhabditida</taxon>
        <taxon>Tylenchina</taxon>
        <taxon>Panagrolaimomorpha</taxon>
        <taxon>Strongyloidoidea</taxon>
        <taxon>Strongyloididae</taxon>
        <taxon>Parastrongyloides</taxon>
    </lineage>
</organism>
<dbReference type="GO" id="GO:0000045">
    <property type="term" value="P:autophagosome assembly"/>
    <property type="evidence" value="ECO:0007669"/>
    <property type="project" value="TreeGrafter"/>
</dbReference>
<dbReference type="Proteomes" id="UP000038045">
    <property type="component" value="Unplaced"/>
</dbReference>
<dbReference type="STRING" id="131310.A0A0N4ZYT7"/>
<keyword evidence="3" id="KW-0418">Kinase</keyword>
<keyword evidence="2" id="KW-0547">Nucleotide-binding</keyword>
<dbReference type="GO" id="GO:0034727">
    <property type="term" value="P:piecemeal microautophagy of the nucleus"/>
    <property type="evidence" value="ECO:0007669"/>
    <property type="project" value="TreeGrafter"/>
</dbReference>
<dbReference type="GO" id="GO:0005829">
    <property type="term" value="C:cytosol"/>
    <property type="evidence" value="ECO:0007669"/>
    <property type="project" value="TreeGrafter"/>
</dbReference>
<dbReference type="GO" id="GO:0034045">
    <property type="term" value="C:phagophore assembly site membrane"/>
    <property type="evidence" value="ECO:0007669"/>
    <property type="project" value="TreeGrafter"/>
</dbReference>
<feature type="compositionally biased region" description="Basic and acidic residues" evidence="5">
    <location>
        <begin position="414"/>
        <end position="450"/>
    </location>
</feature>
<dbReference type="GO" id="GO:0061709">
    <property type="term" value="P:reticulophagy"/>
    <property type="evidence" value="ECO:0007669"/>
    <property type="project" value="TreeGrafter"/>
</dbReference>
<evidence type="ECO:0000256" key="1">
    <source>
        <dbReference type="ARBA" id="ARBA00022679"/>
    </source>
</evidence>
<dbReference type="InterPro" id="IPR000719">
    <property type="entry name" value="Prot_kinase_dom"/>
</dbReference>
<keyword evidence="7" id="KW-1185">Reference proteome</keyword>
<dbReference type="PANTHER" id="PTHR24348">
    <property type="entry name" value="SERINE/THREONINE-PROTEIN KINASE UNC-51-RELATED"/>
    <property type="match status" value="1"/>
</dbReference>
<evidence type="ECO:0000256" key="2">
    <source>
        <dbReference type="ARBA" id="ARBA00022741"/>
    </source>
</evidence>
<dbReference type="Pfam" id="PF00069">
    <property type="entry name" value="Pkinase"/>
    <property type="match status" value="1"/>
</dbReference>
<dbReference type="GO" id="GO:0004674">
    <property type="term" value="F:protein serine/threonine kinase activity"/>
    <property type="evidence" value="ECO:0007669"/>
    <property type="project" value="InterPro"/>
</dbReference>
<dbReference type="InterPro" id="IPR045269">
    <property type="entry name" value="Atg1-like"/>
</dbReference>
<sequence>MQEKQFVHKSSIFKQIRDFFLRNFTIGTVQYNIENIRFQGTFYCNDKKLYTRKSCDVIARNSIDPTKEIRYKAYIKQVDVEKLNMTTFYENEDFNRHLEEIRLIRHINITSSPIVFHNEYMLPVNLVATQRVFFVYKDYDGTRLGDILECEENFYQDNPISALKLLQHVGEGLLYLHQKGMVHGDVNPDNIILCTDGNYKLADTCYLHILSHLRPQNKIRELKSLNYCSPDAITTSKVVTKEEDVWAYGVIIYNLYFKRSSYYFNKLNPYYQIEPELCLLHMFQNFGPFITNKNNNMPTIFYTLCAGAIWRPIIDRAKMQTIMMILRQTEYNPMTKEFICKENELYKEIYHRIPKDDDNTVDYYRCVLLNHYKKVFGDPKKMEKWGKDSKYGYDYESIGKKAIVPGKKATAPGNKDKLVKNKEEKKEETEKNNKADVKNVTKTEATKEGN</sequence>
<dbReference type="WBParaSite" id="PTRK_0001395300.2">
    <property type="protein sequence ID" value="PTRK_0001395300.2"/>
    <property type="gene ID" value="PTRK_0001395300"/>
</dbReference>
<dbReference type="GO" id="GO:0005524">
    <property type="term" value="F:ATP binding"/>
    <property type="evidence" value="ECO:0007669"/>
    <property type="project" value="UniProtKB-KW"/>
</dbReference>
<dbReference type="GO" id="GO:0010506">
    <property type="term" value="P:regulation of autophagy"/>
    <property type="evidence" value="ECO:0007669"/>
    <property type="project" value="InterPro"/>
</dbReference>
<reference evidence="8" key="1">
    <citation type="submission" date="2017-02" db="UniProtKB">
        <authorList>
            <consortium name="WormBaseParasite"/>
        </authorList>
    </citation>
    <scope>IDENTIFICATION</scope>
</reference>
<dbReference type="InterPro" id="IPR011009">
    <property type="entry name" value="Kinase-like_dom_sf"/>
</dbReference>
<proteinExistence type="predicted"/>
<keyword evidence="1" id="KW-0808">Transferase</keyword>
<accession>A0A0N4ZYT7</accession>
<dbReference type="PROSITE" id="PS50011">
    <property type="entry name" value="PROTEIN_KINASE_DOM"/>
    <property type="match status" value="1"/>
</dbReference>
<dbReference type="GO" id="GO:0005776">
    <property type="term" value="C:autophagosome"/>
    <property type="evidence" value="ECO:0007669"/>
    <property type="project" value="TreeGrafter"/>
</dbReference>
<dbReference type="GO" id="GO:0042594">
    <property type="term" value="P:response to starvation"/>
    <property type="evidence" value="ECO:0007669"/>
    <property type="project" value="TreeGrafter"/>
</dbReference>
<evidence type="ECO:0000256" key="3">
    <source>
        <dbReference type="ARBA" id="ARBA00022777"/>
    </source>
</evidence>
<evidence type="ECO:0000256" key="4">
    <source>
        <dbReference type="ARBA" id="ARBA00022840"/>
    </source>
</evidence>
<dbReference type="AlphaFoldDB" id="A0A0N4ZYT7"/>
<dbReference type="GO" id="GO:0000422">
    <property type="term" value="P:autophagy of mitochondrion"/>
    <property type="evidence" value="ECO:0007669"/>
    <property type="project" value="TreeGrafter"/>
</dbReference>
<feature type="domain" description="Protein kinase" evidence="6">
    <location>
        <begin position="31"/>
        <end position="339"/>
    </location>
</feature>
<dbReference type="SMART" id="SM00220">
    <property type="entry name" value="S_TKc"/>
    <property type="match status" value="1"/>
</dbReference>
<evidence type="ECO:0000259" key="6">
    <source>
        <dbReference type="PROSITE" id="PS50011"/>
    </source>
</evidence>
<evidence type="ECO:0000313" key="7">
    <source>
        <dbReference type="Proteomes" id="UP000038045"/>
    </source>
</evidence>
<dbReference type="PANTHER" id="PTHR24348:SF22">
    <property type="entry name" value="NON-SPECIFIC SERINE_THREONINE PROTEIN KINASE"/>
    <property type="match status" value="1"/>
</dbReference>
<evidence type="ECO:0000313" key="8">
    <source>
        <dbReference type="WBParaSite" id="PTRK_0001395300.2"/>
    </source>
</evidence>